<dbReference type="Proteomes" id="UP000466619">
    <property type="component" value="Unassembled WGS sequence"/>
</dbReference>
<dbReference type="Proteomes" id="UP000250919">
    <property type="component" value="Unassembled WGS sequence"/>
</dbReference>
<organism evidence="2 3">
    <name type="scientific">Photorhabdus bodei</name>
    <dbReference type="NCBI Taxonomy" id="2029681"/>
    <lineage>
        <taxon>Bacteria</taxon>
        <taxon>Pseudomonadati</taxon>
        <taxon>Pseudomonadota</taxon>
        <taxon>Gammaproteobacteria</taxon>
        <taxon>Enterobacterales</taxon>
        <taxon>Morganellaceae</taxon>
        <taxon>Photorhabdus</taxon>
    </lineage>
</organism>
<comment type="caution">
    <text evidence="2">The sequence shown here is derived from an EMBL/GenBank/DDBJ whole genome shotgun (WGS) entry which is preliminary data.</text>
</comment>
<evidence type="ECO:0000313" key="2">
    <source>
        <dbReference type="EMBL" id="RAX13582.1"/>
    </source>
</evidence>
<reference evidence="1 4" key="3">
    <citation type="submission" date="2019-12" db="EMBL/GenBank/DDBJ databases">
        <title>Engineering Photorhabdus to improve their lethality against agricultural pests.</title>
        <authorList>
            <person name="Machado R.A.R."/>
        </authorList>
    </citation>
    <scope>NUCLEOTIDE SEQUENCE [LARGE SCALE GENOMIC DNA]</scope>
    <source>
        <strain evidence="1 4">M-CN4</strain>
    </source>
</reference>
<dbReference type="Gene3D" id="3.40.50.1110">
    <property type="entry name" value="SGNH hydrolase"/>
    <property type="match status" value="1"/>
</dbReference>
<dbReference type="EMBL" id="NSCM01000005">
    <property type="protein sequence ID" value="RAX13582.1"/>
    <property type="molecule type" value="Genomic_DNA"/>
</dbReference>
<dbReference type="GO" id="GO:0016788">
    <property type="term" value="F:hydrolase activity, acting on ester bonds"/>
    <property type="evidence" value="ECO:0007669"/>
    <property type="project" value="UniProtKB-ARBA"/>
</dbReference>
<dbReference type="AlphaFoldDB" id="A0A329XD30"/>
<sequence>MTIQINNKAICNALAEQMMSANSQLKKLENIYYQAISRREVSLPFDFCKGKVMKPLNKIPQQIGIWTPVFENGQLKYYQRNKELAMRFGGNNASWSETETLHRVRPHTKTIVYLGESVARGFVYDPVVTPAGLLQEKLKPAGDYEIIDLACTGINASALLQTAQEALELHPDMLVIHAGNNWWNAWWGNPSELVTQSLIGLNVQEIQAVITEQLSVYIRFLLESLINLCRLTEVKLFFVLPEFNYSGWQNEFAIPGWLNDKSITHWLEHAHSANEYLQKSDFVRARASCIVALELDNETSPLTLELMAKAESGLGNELAAKEYYVKSKDAVIWQFTTHTPRCPSFIEALIREVVGHSTEATLIDLPALFYQKTGTVIPDKTLFVDYVHHSLKGMDWVSDALASAITDSNVSVNLADLYEDSCAGSHLLVALHNANYSQPDDSVMYWLDKVLSTSGANSALKADIHFLTQQYSSEQKIEKKTYRSDNAAISKFIRAFSTSTHSGVQLRNLLNRHDTKWQNATETSSHYPDGHNLVINTRNQHIYRHYPARHAVFSSLVYENKLVMNEVNPESRFYISSLVAGEYKVTVCARSTSSDNKQGFSIRINGDYTLCNLSTKWENFTFTVNVKENLDITICWPRVSGSQDYHQQLFIRNMIVGDRSLPLMRITGIIGQIIIIQN</sequence>
<evidence type="ECO:0000313" key="3">
    <source>
        <dbReference type="Proteomes" id="UP000250919"/>
    </source>
</evidence>
<evidence type="ECO:0000313" key="4">
    <source>
        <dbReference type="Proteomes" id="UP000466619"/>
    </source>
</evidence>
<dbReference type="GeneID" id="88805362"/>
<dbReference type="InterPro" id="IPR036514">
    <property type="entry name" value="SGNH_hydro_sf"/>
</dbReference>
<dbReference type="SUPFAM" id="SSF52266">
    <property type="entry name" value="SGNH hydrolase"/>
    <property type="match status" value="1"/>
</dbReference>
<accession>A0A329XD30</accession>
<evidence type="ECO:0000313" key="1">
    <source>
        <dbReference type="EMBL" id="NDL04971.1"/>
    </source>
</evidence>
<proteinExistence type="predicted"/>
<evidence type="ECO:0008006" key="5">
    <source>
        <dbReference type="Google" id="ProtNLM"/>
    </source>
</evidence>
<keyword evidence="4" id="KW-1185">Reference proteome</keyword>
<reference evidence="2 3" key="2">
    <citation type="journal article" date="2018" name="Int. J. Syst. Evol. Microbiol.">
        <title>Whole-genome-based revisit of Photorhabdus phylogeny: proposal for the elevation of most Photorhabdus subspecies to the species level and description of one novel species Photorhabdus bodei sp. nov., and one novel subspecies Photorhabdus laumondii subsp. clarkei subsp. nov.</title>
        <authorList>
            <person name="Machado R.A.R."/>
            <person name="Wuthrich D."/>
            <person name="Kuhnert P."/>
            <person name="Arce C.C.M."/>
            <person name="Thonen L."/>
            <person name="Ruiz C."/>
            <person name="Zhang X."/>
            <person name="Robert C.A.M."/>
            <person name="Karimi J."/>
            <person name="Kamali S."/>
            <person name="Ma J."/>
            <person name="Bruggmann R."/>
            <person name="Erb M."/>
        </authorList>
    </citation>
    <scope>NUCLEOTIDE SEQUENCE [LARGE SCALE GENOMIC DNA]</scope>
    <source>
        <strain evidence="2 3">LJ24-63</strain>
    </source>
</reference>
<dbReference type="EMBL" id="WSFC01000046">
    <property type="protein sequence ID" value="NDL04971.1"/>
    <property type="molecule type" value="Genomic_DNA"/>
</dbReference>
<name>A0A329XD30_9GAMM</name>
<protein>
    <recommendedName>
        <fullName evidence="5">SGNH hydrolase-type esterase domain-containing protein</fullName>
    </recommendedName>
</protein>
<reference evidence="2" key="1">
    <citation type="submission" date="2017-08" db="EMBL/GenBank/DDBJ databases">
        <authorList>
            <person name="de Groot N.N."/>
        </authorList>
    </citation>
    <scope>NUCLEOTIDE SEQUENCE</scope>
    <source>
        <strain evidence="2">LJ24-63</strain>
    </source>
</reference>
<dbReference type="RefSeq" id="WP_112894538.1">
    <property type="nucleotide sequence ID" value="NZ_CAWNYH010000005.1"/>
</dbReference>
<gene>
    <name evidence="2" type="ORF">CKY02_05545</name>
    <name evidence="1" type="ORF">GPY48_17740</name>
</gene>